<keyword evidence="3" id="KW-1185">Reference proteome</keyword>
<evidence type="ECO:0000313" key="2">
    <source>
        <dbReference type="EMBL" id="KAK6939007.1"/>
    </source>
</evidence>
<dbReference type="EMBL" id="JBAMMX010000006">
    <property type="protein sequence ID" value="KAK6939007.1"/>
    <property type="molecule type" value="Genomic_DNA"/>
</dbReference>
<dbReference type="PROSITE" id="PS51489">
    <property type="entry name" value="BUB1_N"/>
    <property type="match status" value="1"/>
</dbReference>
<feature type="domain" description="BUB1 N-terminal" evidence="1">
    <location>
        <begin position="1"/>
        <end position="80"/>
    </location>
</feature>
<dbReference type="PANTHER" id="PTHR14030">
    <property type="entry name" value="MITOTIC CHECKPOINT SERINE/THREONINE-PROTEIN KINASE BUB1"/>
    <property type="match status" value="1"/>
</dbReference>
<name>A0AAN8W050_9MAGN</name>
<dbReference type="AlphaFoldDB" id="A0AAN8W050"/>
<accession>A0AAN8W050</accession>
<reference evidence="2 3" key="1">
    <citation type="submission" date="2023-12" db="EMBL/GenBank/DDBJ databases">
        <title>A high-quality genome assembly for Dillenia turbinata (Dilleniales).</title>
        <authorList>
            <person name="Chanderbali A."/>
        </authorList>
    </citation>
    <scope>NUCLEOTIDE SEQUENCE [LARGE SCALE GENOMIC DNA]</scope>
    <source>
        <strain evidence="2">LSX21</strain>
        <tissue evidence="2">Leaf</tissue>
    </source>
</reference>
<dbReference type="GO" id="GO:0051754">
    <property type="term" value="P:meiotic sister chromatid cohesion, centromeric"/>
    <property type="evidence" value="ECO:0007669"/>
    <property type="project" value="TreeGrafter"/>
</dbReference>
<dbReference type="SMART" id="SM00777">
    <property type="entry name" value="Mad3_BUB1_I"/>
    <property type="match status" value="1"/>
</dbReference>
<dbReference type="Gene3D" id="1.25.40.430">
    <property type="match status" value="1"/>
</dbReference>
<proteinExistence type="predicted"/>
<evidence type="ECO:0000259" key="1">
    <source>
        <dbReference type="PROSITE" id="PS51489"/>
    </source>
</evidence>
<sequence>MEEVARMDPETECIEWVQEAFPPPPSGEGDCSGLVVLYKQCVRSFWHSECYKDDLCYLKFWLEYLQFFCPISFLLYSKIL</sequence>
<protein>
    <submittedName>
        <fullName evidence="2">Mad3/Bub1 homology region 1</fullName>
    </submittedName>
</protein>
<dbReference type="InterPro" id="IPR015661">
    <property type="entry name" value="Bub1/Mad3"/>
</dbReference>
<evidence type="ECO:0000313" key="3">
    <source>
        <dbReference type="Proteomes" id="UP001370490"/>
    </source>
</evidence>
<dbReference type="Pfam" id="PF08311">
    <property type="entry name" value="Mad3_BUB1_I"/>
    <property type="match status" value="1"/>
</dbReference>
<organism evidence="2 3">
    <name type="scientific">Dillenia turbinata</name>
    <dbReference type="NCBI Taxonomy" id="194707"/>
    <lineage>
        <taxon>Eukaryota</taxon>
        <taxon>Viridiplantae</taxon>
        <taxon>Streptophyta</taxon>
        <taxon>Embryophyta</taxon>
        <taxon>Tracheophyta</taxon>
        <taxon>Spermatophyta</taxon>
        <taxon>Magnoliopsida</taxon>
        <taxon>eudicotyledons</taxon>
        <taxon>Gunneridae</taxon>
        <taxon>Pentapetalae</taxon>
        <taxon>Dilleniales</taxon>
        <taxon>Dilleniaceae</taxon>
        <taxon>Dillenia</taxon>
    </lineage>
</organism>
<gene>
    <name evidence="2" type="ORF">RJ641_032515</name>
</gene>
<dbReference type="Proteomes" id="UP001370490">
    <property type="component" value="Unassembled WGS sequence"/>
</dbReference>
<dbReference type="PANTHER" id="PTHR14030:SF19">
    <property type="entry name" value="MITOTIC SPINDLE CHECKPOINT PROTEIN BUBR1"/>
    <property type="match status" value="1"/>
</dbReference>
<dbReference type="InterPro" id="IPR013212">
    <property type="entry name" value="Mad3/Bub1_I"/>
</dbReference>
<comment type="caution">
    <text evidence="2">The sequence shown here is derived from an EMBL/GenBank/DDBJ whole genome shotgun (WGS) entry which is preliminary data.</text>
</comment>
<dbReference type="GO" id="GO:0004672">
    <property type="term" value="F:protein kinase activity"/>
    <property type="evidence" value="ECO:0007669"/>
    <property type="project" value="TreeGrafter"/>
</dbReference>
<dbReference type="GO" id="GO:0007094">
    <property type="term" value="P:mitotic spindle assembly checkpoint signaling"/>
    <property type="evidence" value="ECO:0007669"/>
    <property type="project" value="InterPro"/>
</dbReference>